<comment type="similarity">
    <text evidence="1">Belongs to the ATP-dependent AMP-binding enzyme family.</text>
</comment>
<dbReference type="Pfam" id="PF13193">
    <property type="entry name" value="AMP-binding_C"/>
    <property type="match status" value="1"/>
</dbReference>
<dbReference type="GO" id="GO:0005524">
    <property type="term" value="F:ATP binding"/>
    <property type="evidence" value="ECO:0007669"/>
    <property type="project" value="UniProtKB-KW"/>
</dbReference>
<dbReference type="SUPFAM" id="SSF56801">
    <property type="entry name" value="Acetyl-CoA synthetase-like"/>
    <property type="match status" value="1"/>
</dbReference>
<dbReference type="InterPro" id="IPR020845">
    <property type="entry name" value="AMP-binding_CS"/>
</dbReference>
<keyword evidence="3 8" id="KW-0436">Ligase</keyword>
<evidence type="ECO:0000256" key="1">
    <source>
        <dbReference type="ARBA" id="ARBA00006432"/>
    </source>
</evidence>
<organism evidence="8 9">
    <name type="scientific">Bacillus thermozeamaize</name>
    <dbReference type="NCBI Taxonomy" id="230954"/>
    <lineage>
        <taxon>Bacteria</taxon>
        <taxon>Bacillati</taxon>
        <taxon>Bacillota</taxon>
        <taxon>Bacilli</taxon>
        <taxon>Bacillales</taxon>
        <taxon>Bacillaceae</taxon>
        <taxon>Bacillus</taxon>
    </lineage>
</organism>
<evidence type="ECO:0000313" key="9">
    <source>
        <dbReference type="Proteomes" id="UP000196475"/>
    </source>
</evidence>
<dbReference type="CDD" id="cd17631">
    <property type="entry name" value="FACL_FadD13-like"/>
    <property type="match status" value="1"/>
</dbReference>
<reference evidence="9" key="1">
    <citation type="submission" date="2016-06" db="EMBL/GenBank/DDBJ databases">
        <authorList>
            <person name="Nascimento L."/>
            <person name="Pereira R.V."/>
            <person name="Martins L.F."/>
            <person name="Quaggio R.B."/>
            <person name="Silva A.M."/>
            <person name="Setubal J.C."/>
        </authorList>
    </citation>
    <scope>NUCLEOTIDE SEQUENCE [LARGE SCALE GENOMIC DNA]</scope>
</reference>
<dbReference type="AlphaFoldDB" id="A0A1Y3PRD4"/>
<dbReference type="EMBL" id="LZRT01000085">
    <property type="protein sequence ID" value="OUM86869.1"/>
    <property type="molecule type" value="Genomic_DNA"/>
</dbReference>
<evidence type="ECO:0000256" key="3">
    <source>
        <dbReference type="ARBA" id="ARBA00022598"/>
    </source>
</evidence>
<dbReference type="FunFam" id="3.30.300.30:FF:000008">
    <property type="entry name" value="2,3-dihydroxybenzoate-AMP ligase"/>
    <property type="match status" value="1"/>
</dbReference>
<evidence type="ECO:0000256" key="5">
    <source>
        <dbReference type="ARBA" id="ARBA00022840"/>
    </source>
</evidence>
<evidence type="ECO:0000256" key="4">
    <source>
        <dbReference type="ARBA" id="ARBA00022741"/>
    </source>
</evidence>
<dbReference type="Gene3D" id="3.30.300.30">
    <property type="match status" value="1"/>
</dbReference>
<feature type="domain" description="AMP-dependent synthetase/ligase" evidence="6">
    <location>
        <begin position="15"/>
        <end position="380"/>
    </location>
</feature>
<dbReference type="InterPro" id="IPR045851">
    <property type="entry name" value="AMP-bd_C_sf"/>
</dbReference>
<dbReference type="GO" id="GO:0008756">
    <property type="term" value="F:o-succinylbenzoate-CoA ligase activity"/>
    <property type="evidence" value="ECO:0007669"/>
    <property type="project" value="InterPro"/>
</dbReference>
<dbReference type="NCBIfam" id="NF004837">
    <property type="entry name" value="PRK06187.1"/>
    <property type="match status" value="1"/>
</dbReference>
<dbReference type="Proteomes" id="UP000196475">
    <property type="component" value="Unassembled WGS sequence"/>
</dbReference>
<protein>
    <submittedName>
        <fullName evidence="8">O-succinylbenzoate-CoA ligase</fullName>
    </submittedName>
</protein>
<feature type="domain" description="AMP-binding enzyme C-terminal" evidence="7">
    <location>
        <begin position="430"/>
        <end position="506"/>
    </location>
</feature>
<dbReference type="GO" id="GO:0009234">
    <property type="term" value="P:menaquinone biosynthetic process"/>
    <property type="evidence" value="ECO:0007669"/>
    <property type="project" value="UniProtKB-KW"/>
</dbReference>
<name>A0A1Y3PRD4_9BACI</name>
<dbReference type="GO" id="GO:0006631">
    <property type="term" value="P:fatty acid metabolic process"/>
    <property type="evidence" value="ECO:0007669"/>
    <property type="project" value="TreeGrafter"/>
</dbReference>
<keyword evidence="5" id="KW-0067">ATP-binding</keyword>
<comment type="caution">
    <text evidence="8">The sequence shown here is derived from an EMBL/GenBank/DDBJ whole genome shotgun (WGS) entry which is preliminary data.</text>
</comment>
<dbReference type="Pfam" id="PF00501">
    <property type="entry name" value="AMP-binding"/>
    <property type="match status" value="1"/>
</dbReference>
<dbReference type="PANTHER" id="PTHR43201:SF5">
    <property type="entry name" value="MEDIUM-CHAIN ACYL-COA LIGASE ACSF2, MITOCHONDRIAL"/>
    <property type="match status" value="1"/>
</dbReference>
<dbReference type="InterPro" id="IPR000873">
    <property type="entry name" value="AMP-dep_synth/lig_dom"/>
</dbReference>
<keyword evidence="4" id="KW-0547">Nucleotide-binding</keyword>
<dbReference type="InterPro" id="IPR042099">
    <property type="entry name" value="ANL_N_sf"/>
</dbReference>
<sequence>MDLGGIGQWMTRRTELSSDKVALIFHGSTLTYAQFNRRINRLAHALMKRGVRKGDRVACLLHNCPEFLETLFACAKIGTMLVPINYRLSPEEVKFILQDSGSHVVIYHTTLSGLLKPIIHDTEVLHKIYLPFPPQEAVADLSNDLPAAESYEVILQSEGEREPSLPVSEHDPLLIMYTSGTTGLPKGALLTHRNITWNAINSFLNKDSIQSDDVILTVAPLFHIGGLSIHTLPALYKGATVVLLDKFDPQVVLETVQEYKVSVLFLVPAMWQALMKVPDFSRYNLSSLRDLVSGGAPCPLTVIQFFQERGFRFLEGFGMTETAPGVMILTSEDAVRKNGSVGRPLMHVRARIVDEEDRDVPPGEVGELVLQGPNICAGYWHRPEANEEAFRNGWFHTGDLARQDEEGYFYIVDRKKDMLISGGENIYSTEVEQVLFRHPKVADVAVIGIPDEKWGEVPAAIVVLKPGAGQLTIEELAAHCEGKLARYKIPKMLRIIEELPRNATGKVLKRKLREELQTG</sequence>
<evidence type="ECO:0000256" key="2">
    <source>
        <dbReference type="ARBA" id="ARBA00022428"/>
    </source>
</evidence>
<dbReference type="GO" id="GO:0031956">
    <property type="term" value="F:medium-chain fatty acid-CoA ligase activity"/>
    <property type="evidence" value="ECO:0007669"/>
    <property type="project" value="TreeGrafter"/>
</dbReference>
<gene>
    <name evidence="8" type="ORF">BAA01_15510</name>
</gene>
<keyword evidence="2" id="KW-0474">Menaquinone biosynthesis</keyword>
<evidence type="ECO:0000259" key="6">
    <source>
        <dbReference type="Pfam" id="PF00501"/>
    </source>
</evidence>
<dbReference type="PANTHER" id="PTHR43201">
    <property type="entry name" value="ACYL-COA SYNTHETASE"/>
    <property type="match status" value="1"/>
</dbReference>
<evidence type="ECO:0000313" key="8">
    <source>
        <dbReference type="EMBL" id="OUM86869.1"/>
    </source>
</evidence>
<dbReference type="Gene3D" id="3.40.50.12780">
    <property type="entry name" value="N-terminal domain of ligase-like"/>
    <property type="match status" value="1"/>
</dbReference>
<proteinExistence type="inferred from homology"/>
<dbReference type="InterPro" id="IPR010192">
    <property type="entry name" value="MenE"/>
</dbReference>
<dbReference type="NCBIfam" id="TIGR01923">
    <property type="entry name" value="menE"/>
    <property type="match status" value="1"/>
</dbReference>
<accession>A0A1Y3PRD4</accession>
<dbReference type="InterPro" id="IPR025110">
    <property type="entry name" value="AMP-bd_C"/>
</dbReference>
<evidence type="ECO:0000259" key="7">
    <source>
        <dbReference type="Pfam" id="PF13193"/>
    </source>
</evidence>
<dbReference type="PROSITE" id="PS00455">
    <property type="entry name" value="AMP_BINDING"/>
    <property type="match status" value="1"/>
</dbReference>